<evidence type="ECO:0000313" key="2">
    <source>
        <dbReference type="EMBL" id="KAK9762901.1"/>
    </source>
</evidence>
<dbReference type="EMBL" id="JASJQH010000790">
    <property type="protein sequence ID" value="KAK9762901.1"/>
    <property type="molecule type" value="Genomic_DNA"/>
</dbReference>
<evidence type="ECO:0000256" key="1">
    <source>
        <dbReference type="SAM" id="Coils"/>
    </source>
</evidence>
<protein>
    <submittedName>
        <fullName evidence="2">Uncharacterized protein</fullName>
    </submittedName>
</protein>
<evidence type="ECO:0000313" key="3">
    <source>
        <dbReference type="Proteomes" id="UP001479436"/>
    </source>
</evidence>
<dbReference type="InterPro" id="IPR029251">
    <property type="entry name" value="Faap100"/>
</dbReference>
<organism evidence="2 3">
    <name type="scientific">Basidiobolus ranarum</name>
    <dbReference type="NCBI Taxonomy" id="34480"/>
    <lineage>
        <taxon>Eukaryota</taxon>
        <taxon>Fungi</taxon>
        <taxon>Fungi incertae sedis</taxon>
        <taxon>Zoopagomycota</taxon>
        <taxon>Entomophthoromycotina</taxon>
        <taxon>Basidiobolomycetes</taxon>
        <taxon>Basidiobolales</taxon>
        <taxon>Basidiobolaceae</taxon>
        <taxon>Basidiobolus</taxon>
    </lineage>
</organism>
<gene>
    <name evidence="2" type="ORF">K7432_010901</name>
</gene>
<reference evidence="2 3" key="1">
    <citation type="submission" date="2023-04" db="EMBL/GenBank/DDBJ databases">
        <title>Genome of Basidiobolus ranarum AG-B5.</title>
        <authorList>
            <person name="Stajich J.E."/>
            <person name="Carter-House D."/>
            <person name="Gryganskyi A."/>
        </authorList>
    </citation>
    <scope>NUCLEOTIDE SEQUENCE [LARGE SCALE GENOMIC DNA]</scope>
    <source>
        <strain evidence="2 3">AG-B5</strain>
    </source>
</reference>
<feature type="coiled-coil region" evidence="1">
    <location>
        <begin position="164"/>
        <end position="191"/>
    </location>
</feature>
<accession>A0ABR2WN36</accession>
<keyword evidence="3" id="KW-1185">Reference proteome</keyword>
<proteinExistence type="predicted"/>
<dbReference type="PANTHER" id="PTHR14890">
    <property type="entry name" value="FANCONI ANEMIA CORE COMPLEX-ASSOCIATED PROTEIN 100"/>
    <property type="match status" value="1"/>
</dbReference>
<comment type="caution">
    <text evidence="2">The sequence shown here is derived from an EMBL/GenBank/DDBJ whole genome shotgun (WGS) entry which is preliminary data.</text>
</comment>
<sequence length="575" mass="65820">MNSTRLLLCSLEEAIVNVIVVQRAPSSTTNEDCLIIVGRKGTLRVLTTEITESGLNQPLSKVYHVPSPVLSVSELKETFALNLQNGPLIVVDMWKSVDSKSSLPTLLSLSRPKLPILSIASFINVKGDIQLVAMTPRNKLLNYRWEGNNESQITYSPEHLRMQIKDTLELIASHSSEKQKLEKRVEETSKAIWQNNLLLHELEKISEKRQVVGSSMGLTLIPTVIPTFRDGSLQSLPYLKVSLNVNDSTLRTGWKLNVKLSLDQRKHHNPSSTRYAYEAELNTRAWERLIPIPMRYDLFPLRVEVGLRSCGYTSDQSNFKHHQNSAVYIFLEMFTFDIIDFAAPDDPEISFTSTHTHSSPHSLNFDRQSGLVKHIAEIFNSSVEKKYSSSRDGVGTSELRLFFKNTSNSEVEFNIYKSFFPIFLGENIERTRLEKILVDASTATFYVPFNPNLVTLLLSQGSETTSEGHYLDLNFRSTEKALGLQVEEAILERIRAFALDTKPKMIKIAPSRIQELNEIQYKLETHWQLINSWKNKYHIPWNQWLEKILDFELVYFEWIRTLQSLESNVITSVLL</sequence>
<dbReference type="Proteomes" id="UP001479436">
    <property type="component" value="Unassembled WGS sequence"/>
</dbReference>
<name>A0ABR2WN36_9FUNG</name>
<dbReference type="PANTHER" id="PTHR14890:SF1">
    <property type="entry name" value="FANCONI ANEMIA CORE COMPLEX-ASSOCIATED PROTEIN 100"/>
    <property type="match status" value="1"/>
</dbReference>
<keyword evidence="1" id="KW-0175">Coiled coil</keyword>